<reference evidence="1 2" key="1">
    <citation type="journal article" date="2021" name="Nat. Plants">
        <title>The Taxus genome provides insights into paclitaxel biosynthesis.</title>
        <authorList>
            <person name="Xiong X."/>
            <person name="Gou J."/>
            <person name="Liao Q."/>
            <person name="Li Y."/>
            <person name="Zhou Q."/>
            <person name="Bi G."/>
            <person name="Li C."/>
            <person name="Du R."/>
            <person name="Wang X."/>
            <person name="Sun T."/>
            <person name="Guo L."/>
            <person name="Liang H."/>
            <person name="Lu P."/>
            <person name="Wu Y."/>
            <person name="Zhang Z."/>
            <person name="Ro D.K."/>
            <person name="Shang Y."/>
            <person name="Huang S."/>
            <person name="Yan J."/>
        </authorList>
    </citation>
    <scope>NUCLEOTIDE SEQUENCE [LARGE SCALE GENOMIC DNA]</scope>
    <source>
        <strain evidence="1">Ta-2019</strain>
    </source>
</reference>
<sequence length="166" mass="18578">MEHQLATTTTSSIGESLDLDGIWSDLDQLSMVFNVIPLGLQPSREFCQEEGSRHVGDTFPIKNGAPIMVREKWMEHQLVTTTTSSIGESLDLDVIWSDLDQLSMVFDVIPLELQLSRGFHQEEGSRHVGDTFPIEGVFDTTKRFLKDVCNNIIIAQQKLGEMASNP</sequence>
<evidence type="ECO:0000313" key="1">
    <source>
        <dbReference type="EMBL" id="KAH9330835.1"/>
    </source>
</evidence>
<organism evidence="1 2">
    <name type="scientific">Taxus chinensis</name>
    <name type="common">Chinese yew</name>
    <name type="synonym">Taxus wallichiana var. chinensis</name>
    <dbReference type="NCBI Taxonomy" id="29808"/>
    <lineage>
        <taxon>Eukaryota</taxon>
        <taxon>Viridiplantae</taxon>
        <taxon>Streptophyta</taxon>
        <taxon>Embryophyta</taxon>
        <taxon>Tracheophyta</taxon>
        <taxon>Spermatophyta</taxon>
        <taxon>Pinopsida</taxon>
        <taxon>Pinidae</taxon>
        <taxon>Conifers II</taxon>
        <taxon>Cupressales</taxon>
        <taxon>Taxaceae</taxon>
        <taxon>Taxus</taxon>
    </lineage>
</organism>
<accession>A0AA38H078</accession>
<feature type="non-terminal residue" evidence="1">
    <location>
        <position position="166"/>
    </location>
</feature>
<dbReference type="Proteomes" id="UP000824469">
    <property type="component" value="Unassembled WGS sequence"/>
</dbReference>
<comment type="caution">
    <text evidence="1">The sequence shown here is derived from an EMBL/GenBank/DDBJ whole genome shotgun (WGS) entry which is preliminary data.</text>
</comment>
<name>A0AA38H078_TAXCH</name>
<dbReference type="EMBL" id="JAHRHJ020000001">
    <property type="protein sequence ID" value="KAH9330835.1"/>
    <property type="molecule type" value="Genomic_DNA"/>
</dbReference>
<keyword evidence="2" id="KW-1185">Reference proteome</keyword>
<proteinExistence type="predicted"/>
<dbReference type="AlphaFoldDB" id="A0AA38H078"/>
<protein>
    <submittedName>
        <fullName evidence="1">Uncharacterized protein</fullName>
    </submittedName>
</protein>
<gene>
    <name evidence="1" type="ORF">KI387_002943</name>
</gene>
<evidence type="ECO:0000313" key="2">
    <source>
        <dbReference type="Proteomes" id="UP000824469"/>
    </source>
</evidence>